<feature type="domain" description="Methyltransferase type 11" evidence="1">
    <location>
        <begin position="91"/>
        <end position="179"/>
    </location>
</feature>
<dbReference type="CDD" id="cd02440">
    <property type="entry name" value="AdoMet_MTases"/>
    <property type="match status" value="1"/>
</dbReference>
<evidence type="ECO:0000313" key="3">
    <source>
        <dbReference type="Proteomes" id="UP000279995"/>
    </source>
</evidence>
<dbReference type="AlphaFoldDB" id="A0AAD0XC77"/>
<organism evidence="2 3">
    <name type="scientific">Pseudoalteromonas agarivorans</name>
    <dbReference type="NCBI Taxonomy" id="176102"/>
    <lineage>
        <taxon>Bacteria</taxon>
        <taxon>Pseudomonadati</taxon>
        <taxon>Pseudomonadota</taxon>
        <taxon>Gammaproteobacteria</taxon>
        <taxon>Alteromonadales</taxon>
        <taxon>Pseudoalteromonadaceae</taxon>
        <taxon>Pseudoalteromonas</taxon>
    </lineage>
</organism>
<protein>
    <submittedName>
        <fullName evidence="2">Methyltransferase domain-containing protein</fullName>
    </submittedName>
</protein>
<dbReference type="PANTHER" id="PTHR43861">
    <property type="entry name" value="TRANS-ACONITATE 2-METHYLTRANSFERASE-RELATED"/>
    <property type="match status" value="1"/>
</dbReference>
<dbReference type="InterPro" id="IPR029063">
    <property type="entry name" value="SAM-dependent_MTases_sf"/>
</dbReference>
<dbReference type="Gene3D" id="3.40.50.150">
    <property type="entry name" value="Vaccinia Virus protein VP39"/>
    <property type="match status" value="1"/>
</dbReference>
<dbReference type="EMBL" id="CP033065">
    <property type="protein sequence ID" value="AYM86697.1"/>
    <property type="molecule type" value="Genomic_DNA"/>
</dbReference>
<dbReference type="PANTHER" id="PTHR43861:SF1">
    <property type="entry name" value="TRANS-ACONITATE 2-METHYLTRANSFERASE"/>
    <property type="match status" value="1"/>
</dbReference>
<accession>A0AAD0XC77</accession>
<dbReference type="Pfam" id="PF08241">
    <property type="entry name" value="Methyltransf_11"/>
    <property type="match status" value="1"/>
</dbReference>
<dbReference type="SUPFAM" id="SSF53335">
    <property type="entry name" value="S-adenosyl-L-methionine-dependent methyltransferases"/>
    <property type="match status" value="1"/>
</dbReference>
<dbReference type="RefSeq" id="WP_121637514.1">
    <property type="nucleotide sequence ID" value="NZ_CP033065.1"/>
</dbReference>
<sequence>MIAQALAHTHSKQALNKKPALLPINGASQKRALIQSAEQVRHHTALKKGASDKFSKAAEQYNSHANVQKQAASDLFKLINSQSHNQSKCCVDLGAGPLVNTSQLSKQYGQVIAIDLSLNMLKSAALTNPKICADMDNLPLQANSIDAIFSNFAVQWSANFEKLMHSLYKSLKPGGQAYISTVVAGSLNEIKTAFAALDNRSHINTFNTHAYINQSVQNAGFSINSSQKVIYTDCYSSPLKAIKSIKAIGATTQNHANSRQGLLTKSALQRVCNAYPLLNNQACVSYHVVLLSLQKSHE</sequence>
<evidence type="ECO:0000313" key="2">
    <source>
        <dbReference type="EMBL" id="AYM86697.1"/>
    </source>
</evidence>
<dbReference type="GO" id="GO:0032259">
    <property type="term" value="P:methylation"/>
    <property type="evidence" value="ECO:0007669"/>
    <property type="project" value="UniProtKB-KW"/>
</dbReference>
<proteinExistence type="predicted"/>
<dbReference type="Proteomes" id="UP000279995">
    <property type="component" value="Chromosome I"/>
</dbReference>
<name>A0AAD0XC77_9GAMM</name>
<evidence type="ECO:0000259" key="1">
    <source>
        <dbReference type="Pfam" id="PF08241"/>
    </source>
</evidence>
<reference evidence="2 3" key="1">
    <citation type="submission" date="2018-10" db="EMBL/GenBank/DDBJ databases">
        <title>Complete Genome Sequence and Transcriptomic Profiles of a Marine Bacterium, Pseudoalteromonas agarivorans Hao 2018.</title>
        <authorList>
            <person name="Hao L."/>
        </authorList>
    </citation>
    <scope>NUCLEOTIDE SEQUENCE [LARGE SCALE GENOMIC DNA]</scope>
    <source>
        <strain evidence="2 3">Hao 2018</strain>
    </source>
</reference>
<keyword evidence="2" id="KW-0808">Transferase</keyword>
<dbReference type="InterPro" id="IPR013216">
    <property type="entry name" value="Methyltransf_11"/>
</dbReference>
<gene>
    <name evidence="2" type="ORF">D9T18_08240</name>
</gene>
<keyword evidence="2" id="KW-0489">Methyltransferase</keyword>
<dbReference type="GO" id="GO:0008757">
    <property type="term" value="F:S-adenosylmethionine-dependent methyltransferase activity"/>
    <property type="evidence" value="ECO:0007669"/>
    <property type="project" value="InterPro"/>
</dbReference>